<dbReference type="Proteomes" id="UP000466535">
    <property type="component" value="Unassembled WGS sequence"/>
</dbReference>
<protein>
    <submittedName>
        <fullName evidence="2">Reverse transcriptase-like protein</fullName>
    </submittedName>
</protein>
<keyword evidence="2" id="KW-0695">RNA-directed DNA polymerase</keyword>
<accession>A0A6B0T554</accession>
<feature type="domain" description="RNase H type-1" evidence="1">
    <location>
        <begin position="50"/>
        <end position="182"/>
    </location>
</feature>
<keyword evidence="3" id="KW-1185">Reference proteome</keyword>
<gene>
    <name evidence="2" type="ORF">GRX03_06815</name>
</gene>
<dbReference type="InterPro" id="IPR002156">
    <property type="entry name" value="RNaseH_domain"/>
</dbReference>
<keyword evidence="2" id="KW-0548">Nucleotidyltransferase</keyword>
<evidence type="ECO:0000259" key="1">
    <source>
        <dbReference type="PROSITE" id="PS50879"/>
    </source>
</evidence>
<dbReference type="GO" id="GO:0003964">
    <property type="term" value="F:RNA-directed DNA polymerase activity"/>
    <property type="evidence" value="ECO:0007669"/>
    <property type="project" value="UniProtKB-KW"/>
</dbReference>
<dbReference type="InterPro" id="IPR012337">
    <property type="entry name" value="RNaseH-like_sf"/>
</dbReference>
<dbReference type="GO" id="GO:0003676">
    <property type="term" value="F:nucleic acid binding"/>
    <property type="evidence" value="ECO:0007669"/>
    <property type="project" value="InterPro"/>
</dbReference>
<name>A0A6B0T554_9EURY</name>
<dbReference type="GO" id="GO:0004523">
    <property type="term" value="F:RNA-DNA hybrid ribonuclease activity"/>
    <property type="evidence" value="ECO:0007669"/>
    <property type="project" value="InterPro"/>
</dbReference>
<dbReference type="InterPro" id="IPR036397">
    <property type="entry name" value="RNaseH_sf"/>
</dbReference>
<sequence length="185" mass="18533">MAPAIDAIDDAVDGHGGLFGPDTTDGEIRAAIEDVLAGGPPESTAGAEAAGREVVLYVDGSSRGNPGPAGAGAVIIVDETTVATLGRPVGTRADNNIAEYAALQLGLDALAPHDPASVEVRIDSMTVVDAIWGEEGEPIEPYGAAISDHLSALSAHEWTHLVDSDPNPADARATVGADIAALGPG</sequence>
<comment type="caution">
    <text evidence="2">The sequence shown here is derived from an EMBL/GenBank/DDBJ whole genome shotgun (WGS) entry which is preliminary data.</text>
</comment>
<dbReference type="Pfam" id="PF13456">
    <property type="entry name" value="RVT_3"/>
    <property type="match status" value="1"/>
</dbReference>
<dbReference type="Gene3D" id="3.30.420.10">
    <property type="entry name" value="Ribonuclease H-like superfamily/Ribonuclease H"/>
    <property type="match status" value="1"/>
</dbReference>
<dbReference type="PROSITE" id="PS50879">
    <property type="entry name" value="RNASE_H_1"/>
    <property type="match status" value="1"/>
</dbReference>
<dbReference type="EMBL" id="WUUT01000002">
    <property type="protein sequence ID" value="MXR51316.1"/>
    <property type="molecule type" value="Genomic_DNA"/>
</dbReference>
<evidence type="ECO:0000313" key="3">
    <source>
        <dbReference type="Proteomes" id="UP000466535"/>
    </source>
</evidence>
<keyword evidence="2" id="KW-0808">Transferase</keyword>
<dbReference type="SUPFAM" id="SSF53098">
    <property type="entry name" value="Ribonuclease H-like"/>
    <property type="match status" value="1"/>
</dbReference>
<reference evidence="2 3" key="1">
    <citation type="submission" date="2019-12" db="EMBL/GenBank/DDBJ databases">
        <title>Isolation and characterization of three novel carbon monoxide-oxidizing members of Halobacteria from salione crusts and soils.</title>
        <authorList>
            <person name="Myers M.R."/>
            <person name="King G.M."/>
        </authorList>
    </citation>
    <scope>NUCLEOTIDE SEQUENCE [LARGE SCALE GENOMIC DNA]</scope>
    <source>
        <strain evidence="2 3">WSH3</strain>
    </source>
</reference>
<proteinExistence type="predicted"/>
<organism evidence="2 3">
    <name type="scientific">Halovenus carboxidivorans</name>
    <dbReference type="NCBI Taxonomy" id="2692199"/>
    <lineage>
        <taxon>Archaea</taxon>
        <taxon>Methanobacteriati</taxon>
        <taxon>Methanobacteriota</taxon>
        <taxon>Stenosarchaea group</taxon>
        <taxon>Halobacteria</taxon>
        <taxon>Halobacteriales</taxon>
        <taxon>Haloarculaceae</taxon>
        <taxon>Halovenus</taxon>
    </lineage>
</organism>
<dbReference type="AlphaFoldDB" id="A0A6B0T554"/>
<dbReference type="CDD" id="cd09279">
    <property type="entry name" value="RNase_HI_like"/>
    <property type="match status" value="1"/>
</dbReference>
<evidence type="ECO:0000313" key="2">
    <source>
        <dbReference type="EMBL" id="MXR51316.1"/>
    </source>
</evidence>
<dbReference type="OrthoDB" id="333599at2157"/>